<organism evidence="1 2">
    <name type="scientific">Romanomermis culicivorax</name>
    <name type="common">Nematode worm</name>
    <dbReference type="NCBI Taxonomy" id="13658"/>
    <lineage>
        <taxon>Eukaryota</taxon>
        <taxon>Metazoa</taxon>
        <taxon>Ecdysozoa</taxon>
        <taxon>Nematoda</taxon>
        <taxon>Enoplea</taxon>
        <taxon>Dorylaimia</taxon>
        <taxon>Mermithida</taxon>
        <taxon>Mermithoidea</taxon>
        <taxon>Mermithidae</taxon>
        <taxon>Romanomermis</taxon>
    </lineage>
</organism>
<proteinExistence type="predicted"/>
<protein>
    <submittedName>
        <fullName evidence="2">Uncharacterized protein</fullName>
    </submittedName>
</protein>
<accession>A0A915IFG8</accession>
<evidence type="ECO:0000313" key="2">
    <source>
        <dbReference type="WBParaSite" id="nRc.2.0.1.t12548-RA"/>
    </source>
</evidence>
<evidence type="ECO:0000313" key="1">
    <source>
        <dbReference type="Proteomes" id="UP000887565"/>
    </source>
</evidence>
<reference evidence="2" key="1">
    <citation type="submission" date="2022-11" db="UniProtKB">
        <authorList>
            <consortium name="WormBaseParasite"/>
        </authorList>
    </citation>
    <scope>IDENTIFICATION</scope>
</reference>
<keyword evidence="1" id="KW-1185">Reference proteome</keyword>
<name>A0A915IFG8_ROMCU</name>
<sequence length="202" mass="23011">MNIDSSNEINPILKYRLARKTTEKSQKFINFQTLAYCSRANFRFQSVAVTFSREFLAGAKMSDTNELLPGTSGASCIAKDEDSAGQDLCGFVDSNGHAYFVDAISRDKFTDREGNEFEFDESENGYYLLKEDGQKAEHFDFDDRNLTLCDTESSILRKSRFLIETMNKRKSSAAISYFAHDNILNLNELEELLALKKKSIKR</sequence>
<dbReference type="WBParaSite" id="nRc.2.0.1.t12548-RA">
    <property type="protein sequence ID" value="nRc.2.0.1.t12548-RA"/>
    <property type="gene ID" value="nRc.2.0.1.g12548"/>
</dbReference>
<dbReference type="Proteomes" id="UP000887565">
    <property type="component" value="Unplaced"/>
</dbReference>
<dbReference type="AlphaFoldDB" id="A0A915IFG8"/>